<reference evidence="1 2" key="1">
    <citation type="submission" date="2020-08" db="EMBL/GenBank/DDBJ databases">
        <title>Sphingobacterium sp. DN04309 isolated from aquaculture water.</title>
        <authorList>
            <person name="Zhang M."/>
        </authorList>
    </citation>
    <scope>NUCLEOTIDE SEQUENCE [LARGE SCALE GENOMIC DNA]</scope>
    <source>
        <strain evidence="1 2">DN04309</strain>
    </source>
</reference>
<evidence type="ECO:0008006" key="3">
    <source>
        <dbReference type="Google" id="ProtNLM"/>
    </source>
</evidence>
<gene>
    <name evidence="1" type="ORF">H8B04_11460</name>
</gene>
<keyword evidence="2" id="KW-1185">Reference proteome</keyword>
<accession>A0ABR7YFZ6</accession>
<dbReference type="Proteomes" id="UP000651271">
    <property type="component" value="Unassembled WGS sequence"/>
</dbReference>
<evidence type="ECO:0000313" key="2">
    <source>
        <dbReference type="Proteomes" id="UP000651271"/>
    </source>
</evidence>
<name>A0ABR7YFZ6_9SPHI</name>
<protein>
    <recommendedName>
        <fullName evidence="3">Transposase</fullName>
    </recommendedName>
</protein>
<sequence length="115" mass="13243">MDKIYNSQQESIQKISVEHTRKILGGKIGLMFYDVTTLYFESDYGDGFREPGFSKDGKHSQPQIVLGLLVSDNGYPLSYSMFNGTQYEGHTMIPIVEDFITRFNLKDLYWSLILD</sequence>
<organism evidence="1 2">
    <name type="scientific">Sphingobacterium litopenaei</name>
    <dbReference type="NCBI Taxonomy" id="2763500"/>
    <lineage>
        <taxon>Bacteria</taxon>
        <taxon>Pseudomonadati</taxon>
        <taxon>Bacteroidota</taxon>
        <taxon>Sphingobacteriia</taxon>
        <taxon>Sphingobacteriales</taxon>
        <taxon>Sphingobacteriaceae</taxon>
        <taxon>Sphingobacterium</taxon>
    </lineage>
</organism>
<dbReference type="EMBL" id="JACOIJ010000022">
    <property type="protein sequence ID" value="MBD1430174.1"/>
    <property type="molecule type" value="Genomic_DNA"/>
</dbReference>
<dbReference type="RefSeq" id="WP_190302436.1">
    <property type="nucleotide sequence ID" value="NZ_JACOIJ010000022.1"/>
</dbReference>
<comment type="caution">
    <text evidence="1">The sequence shown here is derived from an EMBL/GenBank/DDBJ whole genome shotgun (WGS) entry which is preliminary data.</text>
</comment>
<proteinExistence type="predicted"/>
<evidence type="ECO:0000313" key="1">
    <source>
        <dbReference type="EMBL" id="MBD1430174.1"/>
    </source>
</evidence>